<evidence type="ECO:0000313" key="6">
    <source>
        <dbReference type="EMBL" id="NMK98115.1"/>
    </source>
</evidence>
<organism evidence="6 8">
    <name type="scientific">Staphylococcus capitis</name>
    <dbReference type="NCBI Taxonomy" id="29388"/>
    <lineage>
        <taxon>Bacteria</taxon>
        <taxon>Bacillati</taxon>
        <taxon>Bacillota</taxon>
        <taxon>Bacilli</taxon>
        <taxon>Bacillales</taxon>
        <taxon>Staphylococcaceae</taxon>
        <taxon>Staphylococcus</taxon>
    </lineage>
</organism>
<reference evidence="7 8" key="1">
    <citation type="submission" date="2020-04" db="EMBL/GenBank/DDBJ databases">
        <title>The Epidemiology and Molecular Characteristics of Linezolid-Resistant Staphylococcus capitis in Huashan Hospital, Shanghai.</title>
        <authorList>
            <person name="Ding L."/>
            <person name="Li P."/>
            <person name="Yang Y."/>
            <person name="Lin D."/>
            <person name="Xu X."/>
        </authorList>
    </citation>
    <scope>NUCLEOTIDE SEQUENCE [LARGE SCALE GENOMIC DNA]</scope>
    <source>
        <strain evidence="6 8">12-86</strain>
        <strain evidence="5 7">17-84</strain>
    </source>
</reference>
<dbReference type="Proteomes" id="UP000550736">
    <property type="component" value="Unassembled WGS sequence"/>
</dbReference>
<protein>
    <submittedName>
        <fullName evidence="6">Type 1 glutamine amidotransferase domain-containing protein</fullName>
    </submittedName>
</protein>
<accession>A0A7X9ZI39</accession>
<dbReference type="Pfam" id="PF01965">
    <property type="entry name" value="DJ-1_PfpI"/>
    <property type="match status" value="1"/>
</dbReference>
<keyword evidence="7" id="KW-1185">Reference proteome</keyword>
<feature type="domain" description="DJ-1/PfpI" evidence="4">
    <location>
        <begin position="81"/>
        <end position="221"/>
    </location>
</feature>
<keyword evidence="1" id="KW-0346">Stress response</keyword>
<dbReference type="InterPro" id="IPR050325">
    <property type="entry name" value="Prot/Nucl_acid_deglycase"/>
</dbReference>
<dbReference type="PANTHER" id="PTHR48094:SF11">
    <property type="entry name" value="GLUTATHIONE-INDEPENDENT GLYOXALASE HSP31-RELATED"/>
    <property type="match status" value="1"/>
</dbReference>
<proteinExistence type="inferred from homology"/>
<dbReference type="PANTHER" id="PTHR48094">
    <property type="entry name" value="PROTEIN/NUCLEIC ACID DEGLYCASE DJ-1-RELATED"/>
    <property type="match status" value="1"/>
</dbReference>
<evidence type="ECO:0000259" key="4">
    <source>
        <dbReference type="Pfam" id="PF01965"/>
    </source>
</evidence>
<evidence type="ECO:0000313" key="5">
    <source>
        <dbReference type="EMBL" id="NMK54990.1"/>
    </source>
</evidence>
<dbReference type="GO" id="GO:0005737">
    <property type="term" value="C:cytoplasm"/>
    <property type="evidence" value="ECO:0007669"/>
    <property type="project" value="TreeGrafter"/>
</dbReference>
<name>A0A7X9ZI39_STACP</name>
<dbReference type="RefSeq" id="WP_002454192.1">
    <property type="nucleotide sequence ID" value="NZ_AP014956.1"/>
</dbReference>
<dbReference type="Gene3D" id="3.40.50.880">
    <property type="match status" value="1"/>
</dbReference>
<gene>
    <name evidence="6" type="ORF">HHM13_08425</name>
    <name evidence="5" type="ORF">HHM24_09675</name>
</gene>
<evidence type="ECO:0000313" key="8">
    <source>
        <dbReference type="Proteomes" id="UP000550736"/>
    </source>
</evidence>
<keyword evidence="6" id="KW-0808">Transferase</keyword>
<dbReference type="EMBL" id="JABBMI010000069">
    <property type="protein sequence ID" value="NMK54990.1"/>
    <property type="molecule type" value="Genomic_DNA"/>
</dbReference>
<dbReference type="EMBL" id="JABBLX010000023">
    <property type="protein sequence ID" value="NMK98115.1"/>
    <property type="molecule type" value="Genomic_DNA"/>
</dbReference>
<evidence type="ECO:0000256" key="2">
    <source>
        <dbReference type="ARBA" id="ARBA00023239"/>
    </source>
</evidence>
<evidence type="ECO:0000256" key="3">
    <source>
        <dbReference type="ARBA" id="ARBA00038493"/>
    </source>
</evidence>
<comment type="caution">
    <text evidence="6">The sequence shown here is derived from an EMBL/GenBank/DDBJ whole genome shotgun (WGS) entry which is preliminary data.</text>
</comment>
<dbReference type="InterPro" id="IPR029062">
    <property type="entry name" value="Class_I_gatase-like"/>
</dbReference>
<dbReference type="GO" id="GO:0019243">
    <property type="term" value="P:methylglyoxal catabolic process to D-lactate via S-lactoyl-glutathione"/>
    <property type="evidence" value="ECO:0007669"/>
    <property type="project" value="TreeGrafter"/>
</dbReference>
<dbReference type="InterPro" id="IPR002818">
    <property type="entry name" value="DJ-1/PfpI"/>
</dbReference>
<keyword evidence="2" id="KW-0456">Lyase</keyword>
<evidence type="ECO:0000313" key="7">
    <source>
        <dbReference type="Proteomes" id="UP000538955"/>
    </source>
</evidence>
<evidence type="ECO:0000256" key="1">
    <source>
        <dbReference type="ARBA" id="ARBA00023016"/>
    </source>
</evidence>
<dbReference type="SUPFAM" id="SSF52317">
    <property type="entry name" value="Class I glutamine amidotransferase-like"/>
    <property type="match status" value="1"/>
</dbReference>
<dbReference type="GO" id="GO:0019172">
    <property type="term" value="F:glyoxalase III activity"/>
    <property type="evidence" value="ECO:0007669"/>
    <property type="project" value="TreeGrafter"/>
</dbReference>
<dbReference type="CDD" id="cd03141">
    <property type="entry name" value="GATase1_Hsp31_like"/>
    <property type="match status" value="1"/>
</dbReference>
<keyword evidence="6" id="KW-0315">Glutamine amidotransferase</keyword>
<comment type="similarity">
    <text evidence="3">Belongs to the peptidase C56 family. HSP31-like subfamily.</text>
</comment>
<dbReference type="GO" id="GO:0016740">
    <property type="term" value="F:transferase activity"/>
    <property type="evidence" value="ECO:0007669"/>
    <property type="project" value="UniProtKB-KW"/>
</dbReference>
<dbReference type="AlphaFoldDB" id="A0A7X9ZI39"/>
<sequence length="230" mass="25661">MKKIMIVNTSTEYFGNTETPTGLWLSELVHFYDAFKDTNVDIDLFNITGGNTPIDPVSLSPFMLDNTTKAYYNNEHFMDMLKYSQPISEAQPDKYDAVYFTGGHGVMYDFPENKFIQSAVNTIYEQGGIVSAVCHGVAALLNVKDAGGTFLLQNKNVTGFSNVEEVLAKRDTMIPFHLQNEIKHRGASYHFGRVPFTSTLEVDDRIITGQNPQSPSQVAEAVKKTTLILN</sequence>
<dbReference type="Proteomes" id="UP000538955">
    <property type="component" value="Unassembled WGS sequence"/>
</dbReference>